<keyword evidence="1" id="KW-0479">Metal-binding</keyword>
<dbReference type="GO" id="GO:0008270">
    <property type="term" value="F:zinc ion binding"/>
    <property type="evidence" value="ECO:0007669"/>
    <property type="project" value="UniProtKB-KW"/>
</dbReference>
<dbReference type="PANTHER" id="PTHR24409">
    <property type="entry name" value="ZINC FINGER PROTEIN 142"/>
    <property type="match status" value="1"/>
</dbReference>
<evidence type="ECO:0000256" key="5">
    <source>
        <dbReference type="PROSITE-ProRule" id="PRU00042"/>
    </source>
</evidence>
<feature type="domain" description="C2H2-type" evidence="6">
    <location>
        <begin position="40"/>
        <end position="64"/>
    </location>
</feature>
<dbReference type="GO" id="GO:0005634">
    <property type="term" value="C:nucleus"/>
    <property type="evidence" value="ECO:0007669"/>
    <property type="project" value="TreeGrafter"/>
</dbReference>
<dbReference type="InterPro" id="IPR036236">
    <property type="entry name" value="Znf_C2H2_sf"/>
</dbReference>
<keyword evidence="7" id="KW-1185">Reference proteome</keyword>
<keyword evidence="3 5" id="KW-0863">Zinc-finger</keyword>
<evidence type="ECO:0000256" key="3">
    <source>
        <dbReference type="ARBA" id="ARBA00022771"/>
    </source>
</evidence>
<sequence length="176" mass="21478">MYCEYLILERMMICEHCEREFTRISHLKEHIRVKHEGKLFECETCHKQLKTYKGLQIHRKLHEGLYFNCDQCDESFVRKWNLQEHKKEVHEGRKFECPECDKKYATKNFLNQHVQVKHRGIHFVCSICDKKYATKYRLNRHVKMCKKIAEMNKRKQTGKRQLVFSSTSKHHFTWSV</sequence>
<evidence type="ECO:0000256" key="1">
    <source>
        <dbReference type="ARBA" id="ARBA00022723"/>
    </source>
</evidence>
<dbReference type="GO" id="GO:0000981">
    <property type="term" value="F:DNA-binding transcription factor activity, RNA polymerase II-specific"/>
    <property type="evidence" value="ECO:0007669"/>
    <property type="project" value="TreeGrafter"/>
</dbReference>
<evidence type="ECO:0000259" key="6">
    <source>
        <dbReference type="PROSITE" id="PS50157"/>
    </source>
</evidence>
<feature type="domain" description="C2H2-type" evidence="6">
    <location>
        <begin position="12"/>
        <end position="40"/>
    </location>
</feature>
<dbReference type="GO" id="GO:0000977">
    <property type="term" value="F:RNA polymerase II transcription regulatory region sequence-specific DNA binding"/>
    <property type="evidence" value="ECO:0007669"/>
    <property type="project" value="TreeGrafter"/>
</dbReference>
<proteinExistence type="predicted"/>
<feature type="domain" description="C2H2-type" evidence="6">
    <location>
        <begin position="67"/>
        <end position="95"/>
    </location>
</feature>
<dbReference type="AlphaFoldDB" id="A0AA85ITC3"/>
<keyword evidence="4" id="KW-0862">Zinc</keyword>
<dbReference type="PANTHER" id="PTHR24409:SF295">
    <property type="entry name" value="AZ2-RELATED"/>
    <property type="match status" value="1"/>
</dbReference>
<dbReference type="PROSITE" id="PS00028">
    <property type="entry name" value="ZINC_FINGER_C2H2_1"/>
    <property type="match status" value="4"/>
</dbReference>
<dbReference type="InterPro" id="IPR013087">
    <property type="entry name" value="Znf_C2H2_type"/>
</dbReference>
<dbReference type="Pfam" id="PF00096">
    <property type="entry name" value="zf-C2H2"/>
    <property type="match status" value="3"/>
</dbReference>
<organism evidence="7 8">
    <name type="scientific">Trichobilharzia regenti</name>
    <name type="common">Nasal bird schistosome</name>
    <dbReference type="NCBI Taxonomy" id="157069"/>
    <lineage>
        <taxon>Eukaryota</taxon>
        <taxon>Metazoa</taxon>
        <taxon>Spiralia</taxon>
        <taxon>Lophotrochozoa</taxon>
        <taxon>Platyhelminthes</taxon>
        <taxon>Trematoda</taxon>
        <taxon>Digenea</taxon>
        <taxon>Strigeidida</taxon>
        <taxon>Schistosomatoidea</taxon>
        <taxon>Schistosomatidae</taxon>
        <taxon>Trichobilharzia</taxon>
    </lineage>
</organism>
<evidence type="ECO:0000313" key="8">
    <source>
        <dbReference type="WBParaSite" id="TREG1_118840.1"/>
    </source>
</evidence>
<dbReference type="Pfam" id="PF13894">
    <property type="entry name" value="zf-C2H2_4"/>
    <property type="match status" value="1"/>
</dbReference>
<dbReference type="WBParaSite" id="TREG1_118840.1">
    <property type="protein sequence ID" value="TREG1_118840.1"/>
    <property type="gene ID" value="TREG1_118840"/>
</dbReference>
<keyword evidence="2" id="KW-0677">Repeat</keyword>
<feature type="domain" description="C2H2-type" evidence="6">
    <location>
        <begin position="95"/>
        <end position="120"/>
    </location>
</feature>
<dbReference type="SUPFAM" id="SSF57667">
    <property type="entry name" value="beta-beta-alpha zinc fingers"/>
    <property type="match status" value="2"/>
</dbReference>
<reference evidence="8" key="2">
    <citation type="submission" date="2023-11" db="UniProtKB">
        <authorList>
            <consortium name="WormBaseParasite"/>
        </authorList>
    </citation>
    <scope>IDENTIFICATION</scope>
</reference>
<evidence type="ECO:0000313" key="7">
    <source>
        <dbReference type="Proteomes" id="UP000050795"/>
    </source>
</evidence>
<dbReference type="Proteomes" id="UP000050795">
    <property type="component" value="Unassembled WGS sequence"/>
</dbReference>
<reference evidence="7" key="1">
    <citation type="submission" date="2022-06" db="EMBL/GenBank/DDBJ databases">
        <authorList>
            <person name="Berger JAMES D."/>
            <person name="Berger JAMES D."/>
        </authorList>
    </citation>
    <scope>NUCLEOTIDE SEQUENCE [LARGE SCALE GENOMIC DNA]</scope>
</reference>
<name>A0AA85ITC3_TRIRE</name>
<dbReference type="SMART" id="SM00355">
    <property type="entry name" value="ZnF_C2H2"/>
    <property type="match status" value="5"/>
</dbReference>
<dbReference type="Pfam" id="PF13912">
    <property type="entry name" value="zf-C2H2_6"/>
    <property type="match status" value="1"/>
</dbReference>
<accession>A0AA85ITC3</accession>
<protein>
    <recommendedName>
        <fullName evidence="6">C2H2-type domain-containing protein</fullName>
    </recommendedName>
</protein>
<dbReference type="Gene3D" id="3.30.160.60">
    <property type="entry name" value="Classic Zinc Finger"/>
    <property type="match status" value="3"/>
</dbReference>
<evidence type="ECO:0000256" key="4">
    <source>
        <dbReference type="ARBA" id="ARBA00022833"/>
    </source>
</evidence>
<dbReference type="PROSITE" id="PS50157">
    <property type="entry name" value="ZINC_FINGER_C2H2_2"/>
    <property type="match status" value="4"/>
</dbReference>
<evidence type="ECO:0000256" key="2">
    <source>
        <dbReference type="ARBA" id="ARBA00022737"/>
    </source>
</evidence>